<evidence type="ECO:0000313" key="4">
    <source>
        <dbReference type="Proteomes" id="UP001500610"/>
    </source>
</evidence>
<feature type="compositionally biased region" description="Low complexity" evidence="1">
    <location>
        <begin position="150"/>
        <end position="164"/>
    </location>
</feature>
<evidence type="ECO:0000313" key="3">
    <source>
        <dbReference type="EMBL" id="GAA4976007.1"/>
    </source>
</evidence>
<keyword evidence="2" id="KW-1133">Transmembrane helix</keyword>
<proteinExistence type="predicted"/>
<feature type="region of interest" description="Disordered" evidence="1">
    <location>
        <begin position="68"/>
        <end position="102"/>
    </location>
</feature>
<organism evidence="3 4">
    <name type="scientific">Streptomyces hyderabadensis</name>
    <dbReference type="NCBI Taxonomy" id="598549"/>
    <lineage>
        <taxon>Bacteria</taxon>
        <taxon>Bacillati</taxon>
        <taxon>Actinomycetota</taxon>
        <taxon>Actinomycetes</taxon>
        <taxon>Kitasatosporales</taxon>
        <taxon>Streptomycetaceae</taxon>
        <taxon>Streptomyces</taxon>
    </lineage>
</organism>
<sequence length="184" mass="18517">MHRYCAGDAVPLEFAPVARFAALCGASVEQRLELHRRWLLAVAARHGSRTVGAMQEASDAAAARAVDDLADGPGPAEGPGQAREGVTGPCTAPRVDGGSAAAPGAALKVTGSPVAETDTVRRPWYRRGRVVASLVCGCAVLAALGRSAMLSSGASPDSSSGAASQRALTSSPSPIGPPCTSLPF</sequence>
<keyword evidence="2" id="KW-0472">Membrane</keyword>
<gene>
    <name evidence="3" type="ORF">GCM10023257_11170</name>
</gene>
<reference evidence="4" key="1">
    <citation type="journal article" date="2019" name="Int. J. Syst. Evol. Microbiol.">
        <title>The Global Catalogue of Microorganisms (GCM) 10K type strain sequencing project: providing services to taxonomists for standard genome sequencing and annotation.</title>
        <authorList>
            <consortium name="The Broad Institute Genomics Platform"/>
            <consortium name="The Broad Institute Genome Sequencing Center for Infectious Disease"/>
            <person name="Wu L."/>
            <person name="Ma J."/>
        </authorList>
    </citation>
    <scope>NUCLEOTIDE SEQUENCE [LARGE SCALE GENOMIC DNA]</scope>
    <source>
        <strain evidence="4">JCM 17657</strain>
    </source>
</reference>
<protein>
    <submittedName>
        <fullName evidence="3">Uncharacterized protein</fullName>
    </submittedName>
</protein>
<accession>A0ABP9HQY7</accession>
<feature type="region of interest" description="Disordered" evidence="1">
    <location>
        <begin position="150"/>
        <end position="184"/>
    </location>
</feature>
<keyword evidence="4" id="KW-1185">Reference proteome</keyword>
<dbReference type="EMBL" id="BAABIV010000003">
    <property type="protein sequence ID" value="GAA4976007.1"/>
    <property type="molecule type" value="Genomic_DNA"/>
</dbReference>
<comment type="caution">
    <text evidence="3">The sequence shown here is derived from an EMBL/GenBank/DDBJ whole genome shotgun (WGS) entry which is preliminary data.</text>
</comment>
<evidence type="ECO:0000256" key="1">
    <source>
        <dbReference type="SAM" id="MobiDB-lite"/>
    </source>
</evidence>
<keyword evidence="2" id="KW-0812">Transmembrane</keyword>
<name>A0ABP9HQY7_9ACTN</name>
<evidence type="ECO:0000256" key="2">
    <source>
        <dbReference type="SAM" id="Phobius"/>
    </source>
</evidence>
<feature type="transmembrane region" description="Helical" evidence="2">
    <location>
        <begin position="130"/>
        <end position="149"/>
    </location>
</feature>
<dbReference type="Proteomes" id="UP001500610">
    <property type="component" value="Unassembled WGS sequence"/>
</dbReference>